<sequence length="827" mass="94641">MSGEIPQPRFGHTTTQINRTTVILFGGATGDTGKYSITGDLFSCDITIRYWKRLNPSGVPPSNRAAHCSASIDNNNKLVIFGGAVGGGGLADDNLYVLDLAQGDNKTTWINIPIVGTTPGRRYGHTMIFVKPFLVVYGGNTGSEAVNDVWALNLEKSPYSWFKLECNGEFPVVRVYHSAALCSSGAANGMMVIFGGRTSDQSALNDSWGLRRHRDGRWDWVKAPYKVNSELPIHRYQHNTIFQGALMLVIGGRSNQINDNIPLEIYDTETSDWYKFAAVMRFRHSVWIVQNMLYIHGGFDSEQPNVPTDSILRLDLMKLVQIYPNLSKQIAKYSSVDLGQYQQKNIGQQGFQQQQQFRQEKMDTEQEFDGFQGNTQLQSKINNIGQQQKVIRLAQEAIVATCYDPNDPNGQQDSNSIKKIQIQKLQKQGIKLSTNVRYNQDNQDIASKKLYYESIYQIFLEQLLHPDQYENATQQDYLSYIKKEQIIKLCDEVQKVFEKEPMVLKIRAPMKIFGSLNGQFQDLMRFFNHFDSPCNYQLFDEDIDINDYLFMGNYLGRGTMQVETILLLFSLKLKYFDQIHMIRGNMEDKKISKAFGFADECQMKFMEDVNDPYSVFQRINRVFEYMPLAAVLEDTALCVHSGIGSTLRTIDEIELIPRPLEVIQDPKTYQHKIALEILWSDPCLSESDQENKSHDIFGLKNVLKFGQKRVQKFMTDNNISIIIRTNEPVMKGFERLNNNIITIFSNTNYAGRYQNNASILCVGKTMKIQPKSIQSNINFNSKYSWHDLEQLLESRKQSKYTCGLVDQEEIILRKKQATPPRDLNEIG</sequence>
<dbReference type="STRING" id="857967.G0QQ72"/>
<dbReference type="Gene3D" id="2.120.10.80">
    <property type="entry name" value="Kelch-type beta propeller"/>
    <property type="match status" value="2"/>
</dbReference>
<dbReference type="Pfam" id="PF00149">
    <property type="entry name" value="Metallophos"/>
    <property type="match status" value="1"/>
</dbReference>
<dbReference type="Proteomes" id="UP000008983">
    <property type="component" value="Unassembled WGS sequence"/>
</dbReference>
<dbReference type="SMART" id="SM00156">
    <property type="entry name" value="PP2Ac"/>
    <property type="match status" value="1"/>
</dbReference>
<dbReference type="OMA" id="NDELQWR"/>
<dbReference type="EC" id="3.1.3.16" evidence="2"/>
<dbReference type="InterPro" id="IPR006186">
    <property type="entry name" value="Ser/Thr-sp_prot-phosphatase"/>
</dbReference>
<dbReference type="InterPro" id="IPR015915">
    <property type="entry name" value="Kelch-typ_b-propeller"/>
</dbReference>
<dbReference type="SUPFAM" id="SSF56300">
    <property type="entry name" value="Metallo-dependent phosphatases"/>
    <property type="match status" value="1"/>
</dbReference>
<keyword evidence="2" id="KW-0378">Hydrolase</keyword>
<dbReference type="PRINTS" id="PR00114">
    <property type="entry name" value="STPHPHTASE"/>
</dbReference>
<name>G0QQ72_ICHMU</name>
<protein>
    <submittedName>
        <fullName evidence="2">Ser thr protein phosphatase family protein, putative</fullName>
        <ecNumber evidence="2">3.1.3.16</ecNumber>
    </submittedName>
</protein>
<dbReference type="eggNOG" id="KOG0374">
    <property type="taxonomic scope" value="Eukaryota"/>
</dbReference>
<dbReference type="InterPro" id="IPR004843">
    <property type="entry name" value="Calcineurin-like_PHP"/>
</dbReference>
<dbReference type="InterPro" id="IPR029052">
    <property type="entry name" value="Metallo-depent_PP-like"/>
</dbReference>
<dbReference type="OrthoDB" id="309289at2759"/>
<dbReference type="PANTHER" id="PTHR46422">
    <property type="entry name" value="SERINE/THREONINE-PROTEIN PHOSPHATASE BSL3"/>
    <property type="match status" value="1"/>
</dbReference>
<dbReference type="Gene3D" id="3.60.21.10">
    <property type="match status" value="1"/>
</dbReference>
<dbReference type="RefSeq" id="XP_004036618.1">
    <property type="nucleotide sequence ID" value="XM_004036570.1"/>
</dbReference>
<evidence type="ECO:0000313" key="3">
    <source>
        <dbReference type="Proteomes" id="UP000008983"/>
    </source>
</evidence>
<keyword evidence="3" id="KW-1185">Reference proteome</keyword>
<dbReference type="SUPFAM" id="SSF117281">
    <property type="entry name" value="Kelch motif"/>
    <property type="match status" value="1"/>
</dbReference>
<gene>
    <name evidence="2" type="ORF">IMG5_076620</name>
</gene>
<dbReference type="Pfam" id="PF24681">
    <property type="entry name" value="Kelch_KLHDC2_KLHL20_DRC7"/>
    <property type="match status" value="1"/>
</dbReference>
<accession>G0QQ72</accession>
<dbReference type="PANTHER" id="PTHR46422:SF7">
    <property type="entry name" value="SERINE_THREONINE-PROTEIN PHOSPHATASE BSL2-RELATED"/>
    <property type="match status" value="1"/>
</dbReference>
<feature type="domain" description="Serine/threonine specific protein phosphatases" evidence="1">
    <location>
        <begin position="481"/>
        <end position="777"/>
    </location>
</feature>
<evidence type="ECO:0000313" key="2">
    <source>
        <dbReference type="EMBL" id="EGR32632.1"/>
    </source>
</evidence>
<dbReference type="EMBL" id="GL983617">
    <property type="protein sequence ID" value="EGR32632.1"/>
    <property type="molecule type" value="Genomic_DNA"/>
</dbReference>
<dbReference type="GeneID" id="14908745"/>
<dbReference type="eggNOG" id="KOG0379">
    <property type="taxonomic scope" value="Eukaryota"/>
</dbReference>
<organism evidence="2 3">
    <name type="scientific">Ichthyophthirius multifiliis</name>
    <name type="common">White spot disease agent</name>
    <name type="synonym">Ich</name>
    <dbReference type="NCBI Taxonomy" id="5932"/>
    <lineage>
        <taxon>Eukaryota</taxon>
        <taxon>Sar</taxon>
        <taxon>Alveolata</taxon>
        <taxon>Ciliophora</taxon>
        <taxon>Intramacronucleata</taxon>
        <taxon>Oligohymenophorea</taxon>
        <taxon>Hymenostomatida</taxon>
        <taxon>Ophryoglenina</taxon>
        <taxon>Ichthyophthirius</taxon>
    </lineage>
</organism>
<proteinExistence type="predicted"/>
<dbReference type="AlphaFoldDB" id="G0QQ72"/>
<dbReference type="GO" id="GO:0004722">
    <property type="term" value="F:protein serine/threonine phosphatase activity"/>
    <property type="evidence" value="ECO:0007669"/>
    <property type="project" value="UniProtKB-EC"/>
</dbReference>
<dbReference type="InParanoid" id="G0QQ72"/>
<reference evidence="2 3" key="1">
    <citation type="submission" date="2011-07" db="EMBL/GenBank/DDBJ databases">
        <authorList>
            <person name="Coyne R."/>
            <person name="Brami D."/>
            <person name="Johnson J."/>
            <person name="Hostetler J."/>
            <person name="Hannick L."/>
            <person name="Clark T."/>
            <person name="Cassidy-Hanley D."/>
            <person name="Inman J."/>
        </authorList>
    </citation>
    <scope>NUCLEOTIDE SEQUENCE [LARGE SCALE GENOMIC DNA]</scope>
    <source>
        <strain evidence="2 3">G5</strain>
    </source>
</reference>
<evidence type="ECO:0000259" key="1">
    <source>
        <dbReference type="SMART" id="SM00156"/>
    </source>
</evidence>